<keyword evidence="3" id="KW-1185">Reference proteome</keyword>
<feature type="transmembrane region" description="Helical" evidence="1">
    <location>
        <begin position="471"/>
        <end position="492"/>
    </location>
</feature>
<keyword evidence="1" id="KW-1133">Transmembrane helix</keyword>
<protein>
    <submittedName>
        <fullName evidence="2">Uncharacterized protein</fullName>
    </submittedName>
</protein>
<accession>A0AA88J8M7</accession>
<dbReference type="Proteomes" id="UP001187192">
    <property type="component" value="Unassembled WGS sequence"/>
</dbReference>
<keyword evidence="1" id="KW-0812">Transmembrane</keyword>
<reference evidence="2" key="1">
    <citation type="submission" date="2023-07" db="EMBL/GenBank/DDBJ databases">
        <title>draft genome sequence of fig (Ficus carica).</title>
        <authorList>
            <person name="Takahashi T."/>
            <person name="Nishimura K."/>
        </authorList>
    </citation>
    <scope>NUCLEOTIDE SEQUENCE</scope>
</reference>
<dbReference type="Pfam" id="PF03140">
    <property type="entry name" value="DUF247"/>
    <property type="match status" value="1"/>
</dbReference>
<dbReference type="PANTHER" id="PTHR31170">
    <property type="entry name" value="BNAC04G53230D PROTEIN"/>
    <property type="match status" value="1"/>
</dbReference>
<name>A0AA88J8M7_FICCA</name>
<proteinExistence type="predicted"/>
<organism evidence="2 3">
    <name type="scientific">Ficus carica</name>
    <name type="common">Common fig</name>
    <dbReference type="NCBI Taxonomy" id="3494"/>
    <lineage>
        <taxon>Eukaryota</taxon>
        <taxon>Viridiplantae</taxon>
        <taxon>Streptophyta</taxon>
        <taxon>Embryophyta</taxon>
        <taxon>Tracheophyta</taxon>
        <taxon>Spermatophyta</taxon>
        <taxon>Magnoliopsida</taxon>
        <taxon>eudicotyledons</taxon>
        <taxon>Gunneridae</taxon>
        <taxon>Pentapetalae</taxon>
        <taxon>rosids</taxon>
        <taxon>fabids</taxon>
        <taxon>Rosales</taxon>
        <taxon>Moraceae</taxon>
        <taxon>Ficeae</taxon>
        <taxon>Ficus</taxon>
    </lineage>
</organism>
<sequence length="500" mass="59400">MESTSQLLPEGKGKELMTEADEVKLEIAEDTNKVEMEHQFREQESIYEYARSIVERAKGKCALYRVHSGLRDGSAKHYEPVIVSIGPYHHGKTPFQDMEEHKEHYLRELLRRVKENNAERYVEALKNEKREPQALHCYVDIFKMDVDSFGRCMVLDGFFMIEFFRGKWAHDKKNNMLFNRRWLKPLLKRDMLLFENQIPLFVLRALFALTEERPDTDRDFVKLALGLFSFNGERIPHDEIEIDRLDDIPHLLGLVYKALVVRKRKSFEPETLKQQNRRWKSLFEYLINKWSPFEKIMKDLDPGTPKRPYNRRRKSWEPIWTAVALKQVGVKFQRAKHCKAFYDITFSNGVMRIPRLEIYDSTESFFRNLVAYEQHSKQYIPQQVADYLQVMDCLINTSKDVELLRHYRIIDNRIGNDEKVSTMFNRLCSGVSFVREMFLYTQMFDEVNKFCNNPWNKRMTKLNNEYFGSPWALISFMAAALLLLLTALQTVYSPLSYYHP</sequence>
<dbReference type="AlphaFoldDB" id="A0AA88J8M7"/>
<evidence type="ECO:0000313" key="2">
    <source>
        <dbReference type="EMBL" id="GMN65210.1"/>
    </source>
</evidence>
<dbReference type="EMBL" id="BTGU01000220">
    <property type="protein sequence ID" value="GMN65210.1"/>
    <property type="molecule type" value="Genomic_DNA"/>
</dbReference>
<comment type="caution">
    <text evidence="2">The sequence shown here is derived from an EMBL/GenBank/DDBJ whole genome shotgun (WGS) entry which is preliminary data.</text>
</comment>
<evidence type="ECO:0000256" key="1">
    <source>
        <dbReference type="SAM" id="Phobius"/>
    </source>
</evidence>
<dbReference type="PANTHER" id="PTHR31170:SF25">
    <property type="entry name" value="BNAA09G04570D PROTEIN"/>
    <property type="match status" value="1"/>
</dbReference>
<keyword evidence="1" id="KW-0472">Membrane</keyword>
<gene>
    <name evidence="2" type="ORF">TIFTF001_034279</name>
</gene>
<dbReference type="InterPro" id="IPR004158">
    <property type="entry name" value="DUF247_pln"/>
</dbReference>
<evidence type="ECO:0000313" key="3">
    <source>
        <dbReference type="Proteomes" id="UP001187192"/>
    </source>
</evidence>